<dbReference type="InterPro" id="IPR021056">
    <property type="entry name" value="Mt_import_IM_translocase_Tim54"/>
</dbReference>
<evidence type="ECO:0000313" key="13">
    <source>
        <dbReference type="EMBL" id="EPQ57932.1"/>
    </source>
</evidence>
<evidence type="ECO:0000256" key="12">
    <source>
        <dbReference type="SAM" id="MobiDB-lite"/>
    </source>
</evidence>
<evidence type="ECO:0000256" key="2">
    <source>
        <dbReference type="ARBA" id="ARBA00006355"/>
    </source>
</evidence>
<evidence type="ECO:0000256" key="11">
    <source>
        <dbReference type="ARBA" id="ARBA00023136"/>
    </source>
</evidence>
<name>S7QES3_GLOTA</name>
<keyword evidence="14" id="KW-1185">Reference proteome</keyword>
<keyword evidence="9" id="KW-0811">Translocation</keyword>
<keyword evidence="11" id="KW-0472">Membrane</keyword>
<keyword evidence="5" id="KW-0812">Transmembrane</keyword>
<evidence type="ECO:0000256" key="8">
    <source>
        <dbReference type="ARBA" id="ARBA00022989"/>
    </source>
</evidence>
<dbReference type="HOGENOM" id="CLU_033744_0_0_1"/>
<dbReference type="GO" id="GO:0015031">
    <property type="term" value="P:protein transport"/>
    <property type="evidence" value="ECO:0007669"/>
    <property type="project" value="UniProtKB-KW"/>
</dbReference>
<evidence type="ECO:0000256" key="1">
    <source>
        <dbReference type="ARBA" id="ARBA00004434"/>
    </source>
</evidence>
<dbReference type="GeneID" id="19308226"/>
<comment type="similarity">
    <text evidence="2">Belongs to the TIM54 family.</text>
</comment>
<keyword evidence="6" id="KW-0999">Mitochondrion inner membrane</keyword>
<dbReference type="RefSeq" id="XP_007863252.1">
    <property type="nucleotide sequence ID" value="XM_007865061.1"/>
</dbReference>
<evidence type="ECO:0000256" key="10">
    <source>
        <dbReference type="ARBA" id="ARBA00023128"/>
    </source>
</evidence>
<dbReference type="EMBL" id="KB469298">
    <property type="protein sequence ID" value="EPQ57932.1"/>
    <property type="molecule type" value="Genomic_DNA"/>
</dbReference>
<dbReference type="AlphaFoldDB" id="S7QES3"/>
<dbReference type="OMA" id="RNWMIFF"/>
<dbReference type="GO" id="GO:0005743">
    <property type="term" value="C:mitochondrial inner membrane"/>
    <property type="evidence" value="ECO:0007669"/>
    <property type="project" value="UniProtKB-SubCell"/>
</dbReference>
<evidence type="ECO:0000256" key="3">
    <source>
        <dbReference type="ARBA" id="ARBA00020796"/>
    </source>
</evidence>
<evidence type="ECO:0000256" key="4">
    <source>
        <dbReference type="ARBA" id="ARBA00022448"/>
    </source>
</evidence>
<dbReference type="OrthoDB" id="5598305at2759"/>
<evidence type="ECO:0000256" key="9">
    <source>
        <dbReference type="ARBA" id="ARBA00023010"/>
    </source>
</evidence>
<gene>
    <name evidence="13" type="ORF">GLOTRDRAFT_71868</name>
</gene>
<feature type="region of interest" description="Disordered" evidence="12">
    <location>
        <begin position="223"/>
        <end position="244"/>
    </location>
</feature>
<dbReference type="STRING" id="670483.S7QES3"/>
<evidence type="ECO:0000256" key="5">
    <source>
        <dbReference type="ARBA" id="ARBA00022692"/>
    </source>
</evidence>
<keyword evidence="4" id="KW-0813">Transport</keyword>
<evidence type="ECO:0000256" key="6">
    <source>
        <dbReference type="ARBA" id="ARBA00022792"/>
    </source>
</evidence>
<feature type="compositionally biased region" description="Basic and acidic residues" evidence="12">
    <location>
        <begin position="408"/>
        <end position="417"/>
    </location>
</feature>
<proteinExistence type="inferred from homology"/>
<protein>
    <recommendedName>
        <fullName evidence="3">Mitochondrial import inner membrane translocase subunit TIM54</fullName>
    </recommendedName>
</protein>
<keyword evidence="10" id="KW-0496">Mitochondrion</keyword>
<accession>S7QES3</accession>
<organism evidence="13 14">
    <name type="scientific">Gloeophyllum trabeum (strain ATCC 11539 / FP-39264 / Madison 617)</name>
    <name type="common">Brown rot fungus</name>
    <dbReference type="NCBI Taxonomy" id="670483"/>
    <lineage>
        <taxon>Eukaryota</taxon>
        <taxon>Fungi</taxon>
        <taxon>Dikarya</taxon>
        <taxon>Basidiomycota</taxon>
        <taxon>Agaricomycotina</taxon>
        <taxon>Agaricomycetes</taxon>
        <taxon>Gloeophyllales</taxon>
        <taxon>Gloeophyllaceae</taxon>
        <taxon>Gloeophyllum</taxon>
    </lineage>
</organism>
<dbReference type="Pfam" id="PF11711">
    <property type="entry name" value="Tim54"/>
    <property type="match status" value="1"/>
</dbReference>
<feature type="region of interest" description="Disordered" evidence="12">
    <location>
        <begin position="408"/>
        <end position="427"/>
    </location>
</feature>
<keyword evidence="7" id="KW-0653">Protein transport</keyword>
<evidence type="ECO:0000313" key="14">
    <source>
        <dbReference type="Proteomes" id="UP000030669"/>
    </source>
</evidence>
<sequence>MSTDNGPSRPQDPSGVRIVLGRLGIPAWLLQRPKLPSRNWLIFLSVTSSVAGCYIYDRRECKRIRREYEDRVRWLAEEPLASSDLPRKVVVYGAKWPGDDDWDRAMRYFRKYVKPILVAAAVDYDMIKGQRHGDIARRLADEVKAHRRLALGLDKPKESIMPLPTDQSPEAVRRRELDGGLVIVGRPTFKEFMAGLKSGWSESARRVDREEELARVLADDGVFDEPEPEVGDVGALDGEPIPTPSKLPPSAGVYSPFQAIAQQRAAPKPRSREEEATSELLDTPPGTITPLPPLLLVPFTNYLGFKQIPYMLWDFFTERKKVQAGAEAAYKLIMKHTRPFHGPSDVPPANESNFITPAGSDLDFDAAVEQYYKSSTHKLPDEIAKARADYYAALPARLKAARDLARGLREPTKEERANPPPTEVELRSERMRKELRWRSDEEGWEIIRPDRPVAWDERFRDALKVFVDPPREEERRESD</sequence>
<dbReference type="KEGG" id="gtr:GLOTRDRAFT_71868"/>
<dbReference type="Proteomes" id="UP000030669">
    <property type="component" value="Unassembled WGS sequence"/>
</dbReference>
<comment type="subcellular location">
    <subcellularLocation>
        <location evidence="1">Mitochondrion inner membrane</location>
        <topology evidence="1">Single-pass membrane protein</topology>
    </subcellularLocation>
</comment>
<reference evidence="13 14" key="1">
    <citation type="journal article" date="2012" name="Science">
        <title>The Paleozoic origin of enzymatic lignin decomposition reconstructed from 31 fungal genomes.</title>
        <authorList>
            <person name="Floudas D."/>
            <person name="Binder M."/>
            <person name="Riley R."/>
            <person name="Barry K."/>
            <person name="Blanchette R.A."/>
            <person name="Henrissat B."/>
            <person name="Martinez A.T."/>
            <person name="Otillar R."/>
            <person name="Spatafora J.W."/>
            <person name="Yadav J.S."/>
            <person name="Aerts A."/>
            <person name="Benoit I."/>
            <person name="Boyd A."/>
            <person name="Carlson A."/>
            <person name="Copeland A."/>
            <person name="Coutinho P.M."/>
            <person name="de Vries R.P."/>
            <person name="Ferreira P."/>
            <person name="Findley K."/>
            <person name="Foster B."/>
            <person name="Gaskell J."/>
            <person name="Glotzer D."/>
            <person name="Gorecki P."/>
            <person name="Heitman J."/>
            <person name="Hesse C."/>
            <person name="Hori C."/>
            <person name="Igarashi K."/>
            <person name="Jurgens J.A."/>
            <person name="Kallen N."/>
            <person name="Kersten P."/>
            <person name="Kohler A."/>
            <person name="Kuees U."/>
            <person name="Kumar T.K.A."/>
            <person name="Kuo A."/>
            <person name="LaButti K."/>
            <person name="Larrondo L.F."/>
            <person name="Lindquist E."/>
            <person name="Ling A."/>
            <person name="Lombard V."/>
            <person name="Lucas S."/>
            <person name="Lundell T."/>
            <person name="Martin R."/>
            <person name="McLaughlin D.J."/>
            <person name="Morgenstern I."/>
            <person name="Morin E."/>
            <person name="Murat C."/>
            <person name="Nagy L.G."/>
            <person name="Nolan M."/>
            <person name="Ohm R.A."/>
            <person name="Patyshakuliyeva A."/>
            <person name="Rokas A."/>
            <person name="Ruiz-Duenas F.J."/>
            <person name="Sabat G."/>
            <person name="Salamov A."/>
            <person name="Samejima M."/>
            <person name="Schmutz J."/>
            <person name="Slot J.C."/>
            <person name="St John F."/>
            <person name="Stenlid J."/>
            <person name="Sun H."/>
            <person name="Sun S."/>
            <person name="Syed K."/>
            <person name="Tsang A."/>
            <person name="Wiebenga A."/>
            <person name="Young D."/>
            <person name="Pisabarro A."/>
            <person name="Eastwood D.C."/>
            <person name="Martin F."/>
            <person name="Cullen D."/>
            <person name="Grigoriev I.V."/>
            <person name="Hibbett D.S."/>
        </authorList>
    </citation>
    <scope>NUCLEOTIDE SEQUENCE [LARGE SCALE GENOMIC DNA]</scope>
    <source>
        <strain evidence="13 14">ATCC 11539</strain>
    </source>
</reference>
<evidence type="ECO:0000256" key="7">
    <source>
        <dbReference type="ARBA" id="ARBA00022927"/>
    </source>
</evidence>
<keyword evidence="8" id="KW-1133">Transmembrane helix</keyword>
<feature type="region of interest" description="Disordered" evidence="12">
    <location>
        <begin position="262"/>
        <end position="285"/>
    </location>
</feature>
<dbReference type="eggNOG" id="ENOG502QPMQ">
    <property type="taxonomic scope" value="Eukaryota"/>
</dbReference>